<protein>
    <submittedName>
        <fullName evidence="1">Uncharacterized protein</fullName>
    </submittedName>
</protein>
<accession>A0A0K2UYN0</accession>
<evidence type="ECO:0000313" key="1">
    <source>
        <dbReference type="EMBL" id="CDW42836.1"/>
    </source>
</evidence>
<proteinExistence type="predicted"/>
<feature type="non-terminal residue" evidence="1">
    <location>
        <position position="1"/>
    </location>
</feature>
<reference evidence="1" key="1">
    <citation type="submission" date="2014-05" db="EMBL/GenBank/DDBJ databases">
        <authorList>
            <person name="Chronopoulou M."/>
        </authorList>
    </citation>
    <scope>NUCLEOTIDE SEQUENCE</scope>
    <source>
        <tissue evidence="1">Whole organism</tissue>
    </source>
</reference>
<dbReference type="EMBL" id="HACA01025475">
    <property type="protein sequence ID" value="CDW42836.1"/>
    <property type="molecule type" value="Transcribed_RNA"/>
</dbReference>
<dbReference type="AlphaFoldDB" id="A0A0K2UYN0"/>
<organism evidence="1">
    <name type="scientific">Lepeophtheirus salmonis</name>
    <name type="common">Salmon louse</name>
    <name type="synonym">Caligus salmonis</name>
    <dbReference type="NCBI Taxonomy" id="72036"/>
    <lineage>
        <taxon>Eukaryota</taxon>
        <taxon>Metazoa</taxon>
        <taxon>Ecdysozoa</taxon>
        <taxon>Arthropoda</taxon>
        <taxon>Crustacea</taxon>
        <taxon>Multicrustacea</taxon>
        <taxon>Hexanauplia</taxon>
        <taxon>Copepoda</taxon>
        <taxon>Siphonostomatoida</taxon>
        <taxon>Caligidae</taxon>
        <taxon>Lepeophtheirus</taxon>
    </lineage>
</organism>
<sequence length="64" mass="7506">FPVCYAPGCVRRRVGWLWCDKPLRRFGKVVKGGIVEEYDENCKVQYSWRNLKLQSNDGLHYVAT</sequence>
<name>A0A0K2UYN0_LEPSM</name>